<dbReference type="EMBL" id="CAJHNH020005445">
    <property type="protein sequence ID" value="CAG5132495.1"/>
    <property type="molecule type" value="Genomic_DNA"/>
</dbReference>
<evidence type="ECO:0000313" key="2">
    <source>
        <dbReference type="Proteomes" id="UP000678393"/>
    </source>
</evidence>
<feature type="non-terminal residue" evidence="1">
    <location>
        <position position="55"/>
    </location>
</feature>
<dbReference type="AlphaFoldDB" id="A0A8S3ZXY9"/>
<proteinExistence type="predicted"/>
<reference evidence="1" key="1">
    <citation type="submission" date="2021-04" db="EMBL/GenBank/DDBJ databases">
        <authorList>
            <consortium name="Molecular Ecology Group"/>
        </authorList>
    </citation>
    <scope>NUCLEOTIDE SEQUENCE</scope>
</reference>
<keyword evidence="2" id="KW-1185">Reference proteome</keyword>
<feature type="non-terminal residue" evidence="1">
    <location>
        <position position="1"/>
    </location>
</feature>
<gene>
    <name evidence="1" type="ORF">CUNI_LOCUS18053</name>
</gene>
<comment type="caution">
    <text evidence="1">The sequence shown here is derived from an EMBL/GenBank/DDBJ whole genome shotgun (WGS) entry which is preliminary data.</text>
</comment>
<evidence type="ECO:0000313" key="1">
    <source>
        <dbReference type="EMBL" id="CAG5132495.1"/>
    </source>
</evidence>
<protein>
    <submittedName>
        <fullName evidence="1">Uncharacterized protein</fullName>
    </submittedName>
</protein>
<organism evidence="1 2">
    <name type="scientific">Candidula unifasciata</name>
    <dbReference type="NCBI Taxonomy" id="100452"/>
    <lineage>
        <taxon>Eukaryota</taxon>
        <taxon>Metazoa</taxon>
        <taxon>Spiralia</taxon>
        <taxon>Lophotrochozoa</taxon>
        <taxon>Mollusca</taxon>
        <taxon>Gastropoda</taxon>
        <taxon>Heterobranchia</taxon>
        <taxon>Euthyneura</taxon>
        <taxon>Panpulmonata</taxon>
        <taxon>Eupulmonata</taxon>
        <taxon>Stylommatophora</taxon>
        <taxon>Helicina</taxon>
        <taxon>Helicoidea</taxon>
        <taxon>Geomitridae</taxon>
        <taxon>Candidula</taxon>
    </lineage>
</organism>
<sequence length="55" mass="6599">VYSMTIDKILRFHNGQYDKAHHCLAYTMNELKRKFPEFGNHERRPSYCTNVPLIN</sequence>
<name>A0A8S3ZXY9_9EUPU</name>
<dbReference type="Proteomes" id="UP000678393">
    <property type="component" value="Unassembled WGS sequence"/>
</dbReference>
<accession>A0A8S3ZXY9</accession>